<evidence type="ECO:0000256" key="1">
    <source>
        <dbReference type="ARBA" id="ARBA00004170"/>
    </source>
</evidence>
<organism evidence="9 10">
    <name type="scientific">Anaeramoeba ignava</name>
    <name type="common">Anaerobic marine amoeba</name>
    <dbReference type="NCBI Taxonomy" id="1746090"/>
    <lineage>
        <taxon>Eukaryota</taxon>
        <taxon>Metamonada</taxon>
        <taxon>Anaeramoebidae</taxon>
        <taxon>Anaeramoeba</taxon>
    </lineage>
</organism>
<name>A0A9Q0L7C9_ANAIG</name>
<keyword evidence="10" id="KW-1185">Reference proteome</keyword>
<protein>
    <submittedName>
        <fullName evidence="9">Lipopolysaccharide-induced tumor necrosis factor-alpha factor</fullName>
    </submittedName>
</protein>
<dbReference type="GO" id="GO:0016020">
    <property type="term" value="C:membrane"/>
    <property type="evidence" value="ECO:0007669"/>
    <property type="project" value="UniProtKB-SubCell"/>
</dbReference>
<dbReference type="InterPro" id="IPR037519">
    <property type="entry name" value="LITAF_fam"/>
</dbReference>
<dbReference type="PANTHER" id="PTHR23292">
    <property type="entry name" value="LIPOPOLYSACCHARIDE-INDUCED TUMOR NECROSIS FACTOR-ALPHA FACTOR"/>
    <property type="match status" value="1"/>
</dbReference>
<evidence type="ECO:0000256" key="4">
    <source>
        <dbReference type="ARBA" id="ARBA00022833"/>
    </source>
</evidence>
<keyword evidence="7" id="KW-1133">Transmembrane helix</keyword>
<evidence type="ECO:0000256" key="5">
    <source>
        <dbReference type="ARBA" id="ARBA00023136"/>
    </source>
</evidence>
<dbReference type="Pfam" id="PF10601">
    <property type="entry name" value="zf-LITAF-like"/>
    <property type="match status" value="1"/>
</dbReference>
<dbReference type="PROSITE" id="PS51837">
    <property type="entry name" value="LITAF"/>
    <property type="match status" value="1"/>
</dbReference>
<comment type="subcellular location">
    <subcellularLocation>
        <location evidence="1">Membrane</location>
        <topology evidence="1">Peripheral membrane protein</topology>
    </subcellularLocation>
</comment>
<feature type="region of interest" description="Disordered" evidence="6">
    <location>
        <begin position="1"/>
        <end position="21"/>
    </location>
</feature>
<evidence type="ECO:0000313" key="10">
    <source>
        <dbReference type="Proteomes" id="UP001149090"/>
    </source>
</evidence>
<feature type="transmembrane region" description="Helical" evidence="7">
    <location>
        <begin position="117"/>
        <end position="139"/>
    </location>
</feature>
<dbReference type="PANTHER" id="PTHR23292:SF6">
    <property type="entry name" value="FI16602P1-RELATED"/>
    <property type="match status" value="1"/>
</dbReference>
<feature type="compositionally biased region" description="Low complexity" evidence="6">
    <location>
        <begin position="1"/>
        <end position="17"/>
    </location>
</feature>
<evidence type="ECO:0000256" key="7">
    <source>
        <dbReference type="SAM" id="Phobius"/>
    </source>
</evidence>
<dbReference type="OrthoDB" id="5599753at2759"/>
<dbReference type="Proteomes" id="UP001149090">
    <property type="component" value="Unassembled WGS sequence"/>
</dbReference>
<dbReference type="InterPro" id="IPR006629">
    <property type="entry name" value="LITAF"/>
</dbReference>
<dbReference type="AlphaFoldDB" id="A0A9Q0L7C9"/>
<reference evidence="9" key="1">
    <citation type="submission" date="2022-10" db="EMBL/GenBank/DDBJ databases">
        <title>Novel sulphate-reducing endosymbionts in the free-living metamonad Anaeramoeba.</title>
        <authorList>
            <person name="Jerlstrom-Hultqvist J."/>
            <person name="Cepicka I."/>
            <person name="Gallot-Lavallee L."/>
            <person name="Salas-Leiva D."/>
            <person name="Curtis B.A."/>
            <person name="Zahonova K."/>
            <person name="Pipaliya S."/>
            <person name="Dacks J."/>
            <person name="Roger A.J."/>
        </authorList>
    </citation>
    <scope>NUCLEOTIDE SEQUENCE</scope>
    <source>
        <strain evidence="9">BMAN</strain>
    </source>
</reference>
<proteinExistence type="inferred from homology"/>
<keyword evidence="3" id="KW-0479">Metal-binding</keyword>
<evidence type="ECO:0000313" key="9">
    <source>
        <dbReference type="EMBL" id="KAJ5067716.1"/>
    </source>
</evidence>
<evidence type="ECO:0000256" key="3">
    <source>
        <dbReference type="ARBA" id="ARBA00022723"/>
    </source>
</evidence>
<keyword evidence="4" id="KW-0862">Zinc</keyword>
<dbReference type="OMA" id="YTYKRVC"/>
<dbReference type="EMBL" id="JAPDFW010000125">
    <property type="protein sequence ID" value="KAJ5067716.1"/>
    <property type="molecule type" value="Genomic_DNA"/>
</dbReference>
<comment type="caution">
    <text evidence="9">The sequence shown here is derived from an EMBL/GenBank/DDBJ whole genome shotgun (WGS) entry which is preliminary data.</text>
</comment>
<evidence type="ECO:0000256" key="6">
    <source>
        <dbReference type="SAM" id="MobiDB-lite"/>
    </source>
</evidence>
<evidence type="ECO:0000256" key="2">
    <source>
        <dbReference type="ARBA" id="ARBA00005975"/>
    </source>
</evidence>
<sequence length="164" mass="18403">MAYPYQYQENPNQQGPPFQEPQNFPVVNLPHPQGEMQMQSMDPNFQPNFQQGYQPPMIQQPMMMQQPSPMPMMQPVQQTTIVQAINPKALGMLPTKVTCPHCGHTGMTKVEHVAGGLAWMLCIILCLLGCWLGCCLIPFCVDTFQDAEHKCSACGKMIGRYSPM</sequence>
<evidence type="ECO:0000259" key="8">
    <source>
        <dbReference type="PROSITE" id="PS51837"/>
    </source>
</evidence>
<dbReference type="SMART" id="SM00714">
    <property type="entry name" value="LITAF"/>
    <property type="match status" value="1"/>
</dbReference>
<comment type="similarity">
    <text evidence="2">Belongs to the CDIP1/LITAF family.</text>
</comment>
<gene>
    <name evidence="9" type="ORF">M0811_02906</name>
</gene>
<dbReference type="GO" id="GO:0008270">
    <property type="term" value="F:zinc ion binding"/>
    <property type="evidence" value="ECO:0007669"/>
    <property type="project" value="TreeGrafter"/>
</dbReference>
<keyword evidence="7" id="KW-0812">Transmembrane</keyword>
<feature type="domain" description="LITAF" evidence="8">
    <location>
        <begin position="77"/>
        <end position="163"/>
    </location>
</feature>
<accession>A0A9Q0L7C9</accession>
<keyword evidence="5 7" id="KW-0472">Membrane</keyword>